<accession>A0A4V3AN38</accession>
<name>A0A4V3AN38_9GAMM</name>
<dbReference type="AlphaFoldDB" id="A0A4V3AN38"/>
<dbReference type="OrthoDB" id="5967930at2"/>
<evidence type="ECO:0000313" key="2">
    <source>
        <dbReference type="EMBL" id="TDK29171.1"/>
    </source>
</evidence>
<feature type="region of interest" description="Disordered" evidence="1">
    <location>
        <begin position="102"/>
        <end position="122"/>
    </location>
</feature>
<organism evidence="2 3">
    <name type="scientific">Luteimonas terrae</name>
    <dbReference type="NCBI Taxonomy" id="1530191"/>
    <lineage>
        <taxon>Bacteria</taxon>
        <taxon>Pseudomonadati</taxon>
        <taxon>Pseudomonadota</taxon>
        <taxon>Gammaproteobacteria</taxon>
        <taxon>Lysobacterales</taxon>
        <taxon>Lysobacteraceae</taxon>
        <taxon>Luteimonas</taxon>
    </lineage>
</organism>
<gene>
    <name evidence="2" type="ORF">E2F49_14620</name>
</gene>
<comment type="caution">
    <text evidence="2">The sequence shown here is derived from an EMBL/GenBank/DDBJ whole genome shotgun (WGS) entry which is preliminary data.</text>
</comment>
<reference evidence="2 3" key="1">
    <citation type="submission" date="2019-03" db="EMBL/GenBank/DDBJ databases">
        <title>Luteimonas zhaokaii sp.nov., isolated from the rectal contents of Plateau pika in Yushu, Qinghai Province, China.</title>
        <authorList>
            <person name="Zhang G."/>
        </authorList>
    </citation>
    <scope>NUCLEOTIDE SEQUENCE [LARGE SCALE GENOMIC DNA]</scope>
    <source>
        <strain evidence="2 3">THG-MD21</strain>
    </source>
</reference>
<sequence length="862" mass="88888">MNMPVEASRDYTPPPPPPPTLDVLRQADPLTTGPAVDAMTPEQQATLTEDVANLSVTERTDLLNGLAAQLDAGQLQRLAPVFGADDVLSAVQTRSPASVRETFEQQAGAGPAGVTVEPSGRSTSEQVAAAATDYAERVEGQAIMSQHALGDLMAANAGDPAYLAELVRLANEDGVLQQVVSPMYGGLFERTDSGYVVTNANASFDADARREAFALAIGAAVDRGVLSETDIRALGNDQAGWADVAGRAGIGQVGATETTRTTATELGNVLDARTEAADDVARLDEQLGNLLAQAGPMTAEQQAAFVTAFRTDPENVGTYTRLTETTAALADYVTRNTDAVLDAAVRDPAVAEQVVDAMTGLAQDGRGEEVIALLTEINAGGPTSALAEAFAGFDQLSGPVLEDAASSAMAQLLERNNGDVSAASAQFQTAFQSLVQAWPAKAGIDDYRIGTQLLDAAARGDVSAMQGYLNQYQNVSPLMRAVAGAGVVLGAVGAVNAGTNEDYVNMVAGFAQSGENAARLVAGTMGGMAAVGEAAQAAGRFAGAAGFAAKLAPGLGLIANSASLANSFSHAADGNAGYAVAMVGDVIGVLGSALEFTPVAPAGFILSGIGAVISAAGSFAGEVINGHERRETLEKYLTAAGVDPSIVDGMISASKQLFEMADTLDLTPDQVQSLLMAYPDIGGAPGLAGRFTEVAEACGIRGSDVQDFAAALAADDPNFAWDLMGISSYAPTNPGEAATFYRDYVGNRYPEAASLAESVSPELFGDAAQQREQALADYNRSGSSMSWEMEIGNLLKNNDDPAYRAEVLRLLAEGGDQRLEMFAQMTSGYGDTWSGAVRDSVADAVEAGTLSQSQADMVLGYF</sequence>
<proteinExistence type="predicted"/>
<dbReference type="Proteomes" id="UP000295543">
    <property type="component" value="Unassembled WGS sequence"/>
</dbReference>
<evidence type="ECO:0000256" key="1">
    <source>
        <dbReference type="SAM" id="MobiDB-lite"/>
    </source>
</evidence>
<dbReference type="RefSeq" id="WP_133394571.1">
    <property type="nucleotide sequence ID" value="NZ_SMTG01000007.1"/>
</dbReference>
<protein>
    <submittedName>
        <fullName evidence="2">Uncharacterized protein</fullName>
    </submittedName>
</protein>
<dbReference type="EMBL" id="SMTG01000007">
    <property type="protein sequence ID" value="TDK29171.1"/>
    <property type="molecule type" value="Genomic_DNA"/>
</dbReference>
<keyword evidence="3" id="KW-1185">Reference proteome</keyword>
<evidence type="ECO:0000313" key="3">
    <source>
        <dbReference type="Proteomes" id="UP000295543"/>
    </source>
</evidence>